<protein>
    <recommendedName>
        <fullName evidence="2">NERD domain-containing protein</fullName>
    </recommendedName>
</protein>
<organism evidence="1">
    <name type="scientific">termite gut metagenome</name>
    <dbReference type="NCBI Taxonomy" id="433724"/>
    <lineage>
        <taxon>unclassified sequences</taxon>
        <taxon>metagenomes</taxon>
        <taxon>organismal metagenomes</taxon>
    </lineage>
</organism>
<accession>A0A5J4SYC7</accession>
<comment type="caution">
    <text evidence="1">The sequence shown here is derived from an EMBL/GenBank/DDBJ whole genome shotgun (WGS) entry which is preliminary data.</text>
</comment>
<dbReference type="EMBL" id="SNRY01000019">
    <property type="protein sequence ID" value="KAA6351017.1"/>
    <property type="molecule type" value="Genomic_DNA"/>
</dbReference>
<gene>
    <name evidence="1" type="ORF">EZS27_001580</name>
</gene>
<evidence type="ECO:0008006" key="2">
    <source>
        <dbReference type="Google" id="ProtNLM"/>
    </source>
</evidence>
<sequence length="181" mass="20895">MSTFTESGISFHFGERWECIKFDEDNAYKRVSNNLKHTKGVDFIGIYNRHLVIIEVKNFANHTSDVATKKKLKYEGEKLMTEIAEKVRDSLACMSAAARFSTNNPAFWKSINQLILDNSIKVKVVAWIEFDEGNRETKHAQIHVWRDTLKRKLKWLHATDVFINNINNPPPLKDCVATAIK</sequence>
<reference evidence="1" key="1">
    <citation type="submission" date="2019-03" db="EMBL/GenBank/DDBJ databases">
        <title>Single cell metagenomics reveals metabolic interactions within the superorganism composed of flagellate Streblomastix strix and complex community of Bacteroidetes bacteria on its surface.</title>
        <authorList>
            <person name="Treitli S.C."/>
            <person name="Kolisko M."/>
            <person name="Husnik F."/>
            <person name="Keeling P."/>
            <person name="Hampl V."/>
        </authorList>
    </citation>
    <scope>NUCLEOTIDE SEQUENCE</scope>
    <source>
        <strain evidence="1">STM</strain>
    </source>
</reference>
<dbReference type="AlphaFoldDB" id="A0A5J4SYC7"/>
<evidence type="ECO:0000313" key="1">
    <source>
        <dbReference type="EMBL" id="KAA6351017.1"/>
    </source>
</evidence>
<proteinExistence type="predicted"/>
<name>A0A5J4SYC7_9ZZZZ</name>